<dbReference type="SMART" id="SM00980">
    <property type="entry name" value="THAP"/>
    <property type="match status" value="1"/>
</dbReference>
<keyword evidence="6" id="KW-0175">Coiled coil</keyword>
<gene>
    <name evidence="8" type="ORF">PV328_005649</name>
</gene>
<accession>A0AA39KSP4</accession>
<organism evidence="8 9">
    <name type="scientific">Microctonus aethiopoides</name>
    <dbReference type="NCBI Taxonomy" id="144406"/>
    <lineage>
        <taxon>Eukaryota</taxon>
        <taxon>Metazoa</taxon>
        <taxon>Ecdysozoa</taxon>
        <taxon>Arthropoda</taxon>
        <taxon>Hexapoda</taxon>
        <taxon>Insecta</taxon>
        <taxon>Pterygota</taxon>
        <taxon>Neoptera</taxon>
        <taxon>Endopterygota</taxon>
        <taxon>Hymenoptera</taxon>
        <taxon>Apocrita</taxon>
        <taxon>Ichneumonoidea</taxon>
        <taxon>Braconidae</taxon>
        <taxon>Euphorinae</taxon>
        <taxon>Microctonus</taxon>
    </lineage>
</organism>
<dbReference type="SMART" id="SM00692">
    <property type="entry name" value="DM3"/>
    <property type="match status" value="1"/>
</dbReference>
<dbReference type="GO" id="GO:0003677">
    <property type="term" value="F:DNA binding"/>
    <property type="evidence" value="ECO:0007669"/>
    <property type="project" value="UniProtKB-UniRule"/>
</dbReference>
<evidence type="ECO:0000256" key="2">
    <source>
        <dbReference type="ARBA" id="ARBA00022771"/>
    </source>
</evidence>
<keyword evidence="9" id="KW-1185">Reference proteome</keyword>
<evidence type="ECO:0000313" key="8">
    <source>
        <dbReference type="EMBL" id="KAK0172314.1"/>
    </source>
</evidence>
<evidence type="ECO:0000256" key="4">
    <source>
        <dbReference type="ARBA" id="ARBA00023125"/>
    </source>
</evidence>
<reference evidence="8" key="2">
    <citation type="submission" date="2023-03" db="EMBL/GenBank/DDBJ databases">
        <authorList>
            <person name="Inwood S.N."/>
            <person name="Skelly J.G."/>
            <person name="Guhlin J."/>
            <person name="Harrop T.W.R."/>
            <person name="Goldson S.G."/>
            <person name="Dearden P.K."/>
        </authorList>
    </citation>
    <scope>NUCLEOTIDE SEQUENCE</scope>
    <source>
        <strain evidence="8">Irish</strain>
        <tissue evidence="8">Whole body</tissue>
    </source>
</reference>
<dbReference type="InterPro" id="IPR006612">
    <property type="entry name" value="THAP_Znf"/>
</dbReference>
<comment type="caution">
    <text evidence="8">The sequence shown here is derived from an EMBL/GenBank/DDBJ whole genome shotgun (WGS) entry which is preliminary data.</text>
</comment>
<dbReference type="AlphaFoldDB" id="A0AA39KSP4"/>
<dbReference type="PROSITE" id="PS50950">
    <property type="entry name" value="ZF_THAP"/>
    <property type="match status" value="1"/>
</dbReference>
<feature type="coiled-coil region" evidence="6">
    <location>
        <begin position="204"/>
        <end position="238"/>
    </location>
</feature>
<proteinExistence type="predicted"/>
<name>A0AA39KSP4_9HYME</name>
<dbReference type="Pfam" id="PF05485">
    <property type="entry name" value="THAP"/>
    <property type="match status" value="1"/>
</dbReference>
<keyword evidence="3" id="KW-0862">Zinc</keyword>
<feature type="domain" description="THAP-type" evidence="7">
    <location>
        <begin position="1"/>
        <end position="82"/>
    </location>
</feature>
<dbReference type="EMBL" id="JAQQBS010000002">
    <property type="protein sequence ID" value="KAK0172314.1"/>
    <property type="molecule type" value="Genomic_DNA"/>
</dbReference>
<keyword evidence="1" id="KW-0479">Metal-binding</keyword>
<reference evidence="8" key="1">
    <citation type="journal article" date="2023" name="bioRxiv">
        <title>Scaffold-level genome assemblies of two parasitoid biocontrol wasps reveal the parthenogenesis mechanism and an associated novel virus.</title>
        <authorList>
            <person name="Inwood S."/>
            <person name="Skelly J."/>
            <person name="Guhlin J."/>
            <person name="Harrop T."/>
            <person name="Goldson S."/>
            <person name="Dearden P."/>
        </authorList>
    </citation>
    <scope>NUCLEOTIDE SEQUENCE</scope>
    <source>
        <strain evidence="8">Irish</strain>
        <tissue evidence="8">Whole body</tissue>
    </source>
</reference>
<keyword evidence="2 5" id="KW-0863">Zinc-finger</keyword>
<keyword evidence="4 5" id="KW-0238">DNA-binding</keyword>
<evidence type="ECO:0000313" key="9">
    <source>
        <dbReference type="Proteomes" id="UP001168990"/>
    </source>
</evidence>
<evidence type="ECO:0000256" key="5">
    <source>
        <dbReference type="PROSITE-ProRule" id="PRU00309"/>
    </source>
</evidence>
<dbReference type="GO" id="GO:0008270">
    <property type="term" value="F:zinc ion binding"/>
    <property type="evidence" value="ECO:0007669"/>
    <property type="project" value="UniProtKB-KW"/>
</dbReference>
<protein>
    <recommendedName>
        <fullName evidence="7">THAP-type domain-containing protein</fullName>
    </recommendedName>
</protein>
<evidence type="ECO:0000256" key="6">
    <source>
        <dbReference type="SAM" id="Coils"/>
    </source>
</evidence>
<sequence length="261" mass="30381">MSRKCYLCDRKASSEQYISLHKFPKNEILCEKWKYACGILDSDDISHVSLCSIHFKCEFIQIRTQREKPFVCLLPTAIPTISVPNVPDIVETLPSQNNESKTFNNLSLNNIEDNEHNGHLEQSIVDTTEVFESNDSYPGLDMLRVNSCSQSEHVNPDVDDLMSPCTIIRKRSSFEPRFVSEIEEQDFLTSKRRKRTIEMIKKVNKEKSLKIKRLQDAYRRQKRRIKTLEELVKHLEEEQMLSCEAAASIMNMVSDEEQNFI</sequence>
<dbReference type="Proteomes" id="UP001168990">
    <property type="component" value="Unassembled WGS sequence"/>
</dbReference>
<evidence type="ECO:0000256" key="3">
    <source>
        <dbReference type="ARBA" id="ARBA00022833"/>
    </source>
</evidence>
<evidence type="ECO:0000256" key="1">
    <source>
        <dbReference type="ARBA" id="ARBA00022723"/>
    </source>
</evidence>
<dbReference type="SUPFAM" id="SSF57716">
    <property type="entry name" value="Glucocorticoid receptor-like (DNA-binding domain)"/>
    <property type="match status" value="1"/>
</dbReference>
<evidence type="ECO:0000259" key="7">
    <source>
        <dbReference type="PROSITE" id="PS50950"/>
    </source>
</evidence>